<gene>
    <name evidence="2" type="ORF">CANCADRAFT_4512</name>
</gene>
<evidence type="ECO:0000313" key="3">
    <source>
        <dbReference type="Proteomes" id="UP000095023"/>
    </source>
</evidence>
<dbReference type="InterPro" id="IPR029056">
    <property type="entry name" value="Ribokinase-like"/>
</dbReference>
<dbReference type="EMBL" id="KV453844">
    <property type="protein sequence ID" value="ODV88377.1"/>
    <property type="molecule type" value="Genomic_DNA"/>
</dbReference>
<dbReference type="AlphaFoldDB" id="A0A1E4T9C4"/>
<dbReference type="SUPFAM" id="SSF53613">
    <property type="entry name" value="Ribokinase-like"/>
    <property type="match status" value="1"/>
</dbReference>
<dbReference type="PANTHER" id="PTHR42774:SF3">
    <property type="entry name" value="KETOHEXOKINASE"/>
    <property type="match status" value="1"/>
</dbReference>
<dbReference type="Proteomes" id="UP000095023">
    <property type="component" value="Unassembled WGS sequence"/>
</dbReference>
<sequence length="323" mass="36241">MARDRILLVGAAYQDIILDVPHFPQEDTKLQVRNLVRRWGGNVVNIARVLRALDDNLDIHLVVPLPSESTSKEFLEFCARINVTVSPLFSDATEFPVAYVTRSLDRNTRTILNYSNVPQFDQTTIQHVLDLISSHEYSWLHFEGRTPEFLEKCLDAPEIASKVNVSLELEKPDRLWLLPLASKVSTVFSNCEFLRKVHRPDWNADFRERCLSFLNSGVSPNCFITSGSSVTFGSVAGDPVFMPIEKVSSKESTGAGDSFAAACIYYLMRNAGGTEETVRFANLVAYQFLESKDNDISSSSGSSDTLNSERMPIPCDFAERLRN</sequence>
<feature type="domain" description="Carbohydrate kinase PfkB" evidence="1">
    <location>
        <begin position="5"/>
        <end position="292"/>
    </location>
</feature>
<name>A0A1E4T9C4_9ASCO</name>
<proteinExistence type="predicted"/>
<keyword evidence="3" id="KW-1185">Reference proteome</keyword>
<protein>
    <recommendedName>
        <fullName evidence="1">Carbohydrate kinase PfkB domain-containing protein</fullName>
    </recommendedName>
</protein>
<evidence type="ECO:0000313" key="2">
    <source>
        <dbReference type="EMBL" id="ODV88377.1"/>
    </source>
</evidence>
<dbReference type="PANTHER" id="PTHR42774">
    <property type="entry name" value="PHOSPHOTRANSFERASE SYSTEM TRANSPORT PROTEIN"/>
    <property type="match status" value="1"/>
</dbReference>
<dbReference type="InterPro" id="IPR052562">
    <property type="entry name" value="Ketohexokinase-related"/>
</dbReference>
<dbReference type="Pfam" id="PF00294">
    <property type="entry name" value="PfkB"/>
    <property type="match status" value="1"/>
</dbReference>
<dbReference type="InterPro" id="IPR011611">
    <property type="entry name" value="PfkB_dom"/>
</dbReference>
<reference evidence="3" key="1">
    <citation type="submission" date="2016-02" db="EMBL/GenBank/DDBJ databases">
        <title>Comparative genomics of biotechnologically important yeasts.</title>
        <authorList>
            <consortium name="DOE Joint Genome Institute"/>
            <person name="Riley R."/>
            <person name="Haridas S."/>
            <person name="Wolfe K.H."/>
            <person name="Lopes M.R."/>
            <person name="Hittinger C.T."/>
            <person name="Goker M."/>
            <person name="Salamov A."/>
            <person name="Wisecaver J."/>
            <person name="Long T.M."/>
            <person name="Aerts A.L."/>
            <person name="Barry K."/>
            <person name="Choi C."/>
            <person name="Clum A."/>
            <person name="Coughlan A.Y."/>
            <person name="Deshpande S."/>
            <person name="Douglass A.P."/>
            <person name="Hanson S.J."/>
            <person name="Klenk H.-P."/>
            <person name="Labutti K."/>
            <person name="Lapidus A."/>
            <person name="Lindquist E."/>
            <person name="Lipzen A."/>
            <person name="Meier-Kolthoff J.P."/>
            <person name="Ohm R.A."/>
            <person name="Otillar R.P."/>
            <person name="Pangilinan J."/>
            <person name="Peng Y."/>
            <person name="Rokas A."/>
            <person name="Rosa C.A."/>
            <person name="Scheuner C."/>
            <person name="Sibirny A.A."/>
            <person name="Slot J.C."/>
            <person name="Stielow J.B."/>
            <person name="Sun H."/>
            <person name="Kurtzman C.P."/>
            <person name="Blackwell M."/>
            <person name="Jeffries T.W."/>
            <person name="Grigoriev I.V."/>
        </authorList>
    </citation>
    <scope>NUCLEOTIDE SEQUENCE [LARGE SCALE GENOMIC DNA]</scope>
    <source>
        <strain evidence="3">NRRL Y-17796</strain>
    </source>
</reference>
<dbReference type="Gene3D" id="3.40.1190.20">
    <property type="match status" value="1"/>
</dbReference>
<evidence type="ECO:0000259" key="1">
    <source>
        <dbReference type="Pfam" id="PF00294"/>
    </source>
</evidence>
<dbReference type="OrthoDB" id="204058at2759"/>
<accession>A0A1E4T9C4</accession>
<organism evidence="2 3">
    <name type="scientific">Tortispora caseinolytica NRRL Y-17796</name>
    <dbReference type="NCBI Taxonomy" id="767744"/>
    <lineage>
        <taxon>Eukaryota</taxon>
        <taxon>Fungi</taxon>
        <taxon>Dikarya</taxon>
        <taxon>Ascomycota</taxon>
        <taxon>Saccharomycotina</taxon>
        <taxon>Trigonopsidomycetes</taxon>
        <taxon>Trigonopsidales</taxon>
        <taxon>Trigonopsidaceae</taxon>
        <taxon>Tortispora</taxon>
    </lineage>
</organism>